<comment type="caution">
    <text evidence="6">The sequence shown here is derived from an EMBL/GenBank/DDBJ whole genome shotgun (WGS) entry which is preliminary data.</text>
</comment>
<gene>
    <name evidence="6" type="ORF">B1H18_02710</name>
</gene>
<dbReference type="Gene3D" id="1.10.287.1350">
    <property type="match status" value="1"/>
</dbReference>
<dbReference type="SUPFAM" id="SSF53335">
    <property type="entry name" value="S-adenosyl-L-methionine-dependent methyltransferases"/>
    <property type="match status" value="1"/>
</dbReference>
<dbReference type="Gene3D" id="1.10.10.10">
    <property type="entry name" value="Winged helix-like DNA-binding domain superfamily/Winged helix DNA-binding domain"/>
    <property type="match status" value="1"/>
</dbReference>
<sequence length="590" mass="62867">MTEPTAEKSWHDSGDLTLLEEAVEQVRSGSPDRVLATLAPGLFAEELASLAAHCVLAHAAVLVFPPTQAALVRALRERGATPGEALPSVVVRDRLAARYGTRPGDLSVSIVRAAVETDEGGRGEIEVFVLPAARGGEFDHLAARERDERNESHLALAITSSDDVVLAGLLATLTGRGGMRVDGGGHNPYEDVTVFYLSAGTKVAPADGTRTPSYGRLELQARGHRPRLLAAHLAKAPEEPAKKVLRVITGAWRTQAVATAAELALFDHVRVPEEGPATGVEELAERTGTDRDSLARLLRYLAELELVATDAGGYRLTGAGALLRTGAEHSMRPLALLYGGPFYESFGELSHSVRTGGDAFARRFGAHHFAYFAGHPVWNGLFDRAMAATAPMFAPVAEALDRAGTDLVVDVAGGNGELLALVLGKVPGLRGVLLERAHAVEAARSRLEAEGCADRCAFVVGDFTREVPGGGDAYLLSRVLHDWDDERCLAILRRCADAMPDHAELFVLERLLPEEGETSLAVSWDVHMLCNVGGRERTLDQYRSLLARTGFTLSEVRALPLDGSLLRARLGARNPGAGPVSATATGRGEQ</sequence>
<dbReference type="Pfam" id="PF00891">
    <property type="entry name" value="Methyltransf_2"/>
    <property type="match status" value="1"/>
</dbReference>
<feature type="domain" description="O-methyltransferase C-terminal" evidence="4">
    <location>
        <begin position="346"/>
        <end position="551"/>
    </location>
</feature>
<dbReference type="SUPFAM" id="SSF46785">
    <property type="entry name" value="Winged helix' DNA-binding domain"/>
    <property type="match status" value="1"/>
</dbReference>
<keyword evidence="2" id="KW-0808">Transferase</keyword>
<evidence type="ECO:0000256" key="3">
    <source>
        <dbReference type="ARBA" id="ARBA00022691"/>
    </source>
</evidence>
<keyword evidence="1" id="KW-0489">Methyltransferase</keyword>
<evidence type="ECO:0000313" key="6">
    <source>
        <dbReference type="EMBL" id="OON82936.1"/>
    </source>
</evidence>
<evidence type="ECO:0000256" key="2">
    <source>
        <dbReference type="ARBA" id="ARBA00022679"/>
    </source>
</evidence>
<keyword evidence="7" id="KW-1185">Reference proteome</keyword>
<feature type="domain" description="O-methyltransferase dimerisation" evidence="5">
    <location>
        <begin position="246"/>
        <end position="323"/>
    </location>
</feature>
<dbReference type="GO" id="GO:0032259">
    <property type="term" value="P:methylation"/>
    <property type="evidence" value="ECO:0007669"/>
    <property type="project" value="UniProtKB-KW"/>
</dbReference>
<dbReference type="PROSITE" id="PS51683">
    <property type="entry name" value="SAM_OMT_II"/>
    <property type="match status" value="1"/>
</dbReference>
<reference evidence="6 7" key="1">
    <citation type="submission" date="2017-02" db="EMBL/GenBank/DDBJ databases">
        <title>Draft Genome Sequence of Streptomyces tsukubaensis F601, a Producer of the immunosuppressant tacrolimus FK506.</title>
        <authorList>
            <person name="Zong G."/>
            <person name="Zhong C."/>
            <person name="Fu J."/>
            <person name="Qin R."/>
            <person name="Cao G."/>
        </authorList>
    </citation>
    <scope>NUCLEOTIDE SEQUENCE [LARGE SCALE GENOMIC DNA]</scope>
    <source>
        <strain evidence="6 7">F601</strain>
    </source>
</reference>
<dbReference type="Gene3D" id="3.40.50.150">
    <property type="entry name" value="Vaccinia Virus protein VP39"/>
    <property type="match status" value="1"/>
</dbReference>
<dbReference type="InterPro" id="IPR001077">
    <property type="entry name" value="COMT_C"/>
</dbReference>
<dbReference type="Proteomes" id="UP000190539">
    <property type="component" value="Unassembled WGS sequence"/>
</dbReference>
<dbReference type="InterPro" id="IPR036390">
    <property type="entry name" value="WH_DNA-bd_sf"/>
</dbReference>
<proteinExistence type="predicted"/>
<dbReference type="PANTHER" id="PTHR43712:SF2">
    <property type="entry name" value="O-METHYLTRANSFERASE CICE"/>
    <property type="match status" value="1"/>
</dbReference>
<dbReference type="STRING" id="83656.B1H18_02710"/>
<dbReference type="RefSeq" id="WP_077964300.1">
    <property type="nucleotide sequence ID" value="NZ_CP045178.1"/>
</dbReference>
<evidence type="ECO:0000313" key="7">
    <source>
        <dbReference type="Proteomes" id="UP000190539"/>
    </source>
</evidence>
<dbReference type="AlphaFoldDB" id="A0A1V4AFY4"/>
<dbReference type="GO" id="GO:0046983">
    <property type="term" value="F:protein dimerization activity"/>
    <property type="evidence" value="ECO:0007669"/>
    <property type="project" value="InterPro"/>
</dbReference>
<dbReference type="InterPro" id="IPR036388">
    <property type="entry name" value="WH-like_DNA-bd_sf"/>
</dbReference>
<evidence type="ECO:0008006" key="8">
    <source>
        <dbReference type="Google" id="ProtNLM"/>
    </source>
</evidence>
<dbReference type="GO" id="GO:0008171">
    <property type="term" value="F:O-methyltransferase activity"/>
    <property type="evidence" value="ECO:0007669"/>
    <property type="project" value="InterPro"/>
</dbReference>
<dbReference type="EMBL" id="MVFC01000001">
    <property type="protein sequence ID" value="OON82936.1"/>
    <property type="molecule type" value="Genomic_DNA"/>
</dbReference>
<organism evidence="6 7">
    <name type="scientific">Streptomyces tsukubensis</name>
    <dbReference type="NCBI Taxonomy" id="83656"/>
    <lineage>
        <taxon>Bacteria</taxon>
        <taxon>Bacillati</taxon>
        <taxon>Actinomycetota</taxon>
        <taxon>Actinomycetes</taxon>
        <taxon>Kitasatosporales</taxon>
        <taxon>Streptomycetaceae</taxon>
        <taxon>Streptomyces</taxon>
    </lineage>
</organism>
<dbReference type="InterPro" id="IPR016461">
    <property type="entry name" value="COMT-like"/>
</dbReference>
<dbReference type="Pfam" id="PF08100">
    <property type="entry name" value="Dimerisation"/>
    <property type="match status" value="1"/>
</dbReference>
<evidence type="ECO:0000259" key="4">
    <source>
        <dbReference type="Pfam" id="PF00891"/>
    </source>
</evidence>
<dbReference type="InterPro" id="IPR029063">
    <property type="entry name" value="SAM-dependent_MTases_sf"/>
</dbReference>
<evidence type="ECO:0000259" key="5">
    <source>
        <dbReference type="Pfam" id="PF08100"/>
    </source>
</evidence>
<evidence type="ECO:0000256" key="1">
    <source>
        <dbReference type="ARBA" id="ARBA00022603"/>
    </source>
</evidence>
<dbReference type="PANTHER" id="PTHR43712">
    <property type="entry name" value="PUTATIVE (AFU_ORTHOLOGUE AFUA_4G14580)-RELATED"/>
    <property type="match status" value="1"/>
</dbReference>
<dbReference type="InterPro" id="IPR012967">
    <property type="entry name" value="COMT_dimerisation"/>
</dbReference>
<name>A0A1V4AFY4_9ACTN</name>
<keyword evidence="3" id="KW-0949">S-adenosyl-L-methionine</keyword>
<accession>A0A1V4AFY4</accession>
<dbReference type="OrthoDB" id="4145676at2"/>
<protein>
    <recommendedName>
        <fullName evidence="8">Methyltransferase</fullName>
    </recommendedName>
</protein>